<dbReference type="NCBIfam" id="TIGR00434">
    <property type="entry name" value="cysH"/>
    <property type="match status" value="1"/>
</dbReference>
<keyword evidence="4" id="KW-0408">Iron</keyword>
<evidence type="ECO:0000259" key="5">
    <source>
        <dbReference type="Pfam" id="PF01507"/>
    </source>
</evidence>
<comment type="pathway">
    <text evidence="3 4">Sulfur metabolism; hydrogen sulfide biosynthesis; sulfite from sulfate.</text>
</comment>
<keyword evidence="4" id="KW-0411">Iron-sulfur</keyword>
<organism evidence="6 7">
    <name type="scientific">Skermanella cutis</name>
    <dbReference type="NCBI Taxonomy" id="2775420"/>
    <lineage>
        <taxon>Bacteria</taxon>
        <taxon>Pseudomonadati</taxon>
        <taxon>Pseudomonadota</taxon>
        <taxon>Alphaproteobacteria</taxon>
        <taxon>Rhodospirillales</taxon>
        <taxon>Azospirillaceae</taxon>
        <taxon>Skermanella</taxon>
    </lineage>
</organism>
<comment type="catalytic activity">
    <reaction evidence="4">
        <text>[thioredoxin]-disulfide + sulfite + AMP + 2 H(+) = adenosine 5'-phosphosulfate + [thioredoxin]-dithiol</text>
        <dbReference type="Rhea" id="RHEA:21976"/>
        <dbReference type="Rhea" id="RHEA-COMP:10698"/>
        <dbReference type="Rhea" id="RHEA-COMP:10700"/>
        <dbReference type="ChEBI" id="CHEBI:15378"/>
        <dbReference type="ChEBI" id="CHEBI:17359"/>
        <dbReference type="ChEBI" id="CHEBI:29950"/>
        <dbReference type="ChEBI" id="CHEBI:50058"/>
        <dbReference type="ChEBI" id="CHEBI:58243"/>
        <dbReference type="ChEBI" id="CHEBI:456215"/>
        <dbReference type="EC" id="1.8.4.10"/>
    </reaction>
</comment>
<dbReference type="EMBL" id="CP067420">
    <property type="protein sequence ID" value="QQP89235.1"/>
    <property type="molecule type" value="Genomic_DNA"/>
</dbReference>
<feature type="active site" description="Nucleophile; cysteine thiosulfonate intermediate" evidence="4">
    <location>
        <position position="230"/>
    </location>
</feature>
<dbReference type="PANTHER" id="PTHR46509:SF1">
    <property type="entry name" value="PHOSPHOADENOSINE PHOSPHOSULFATE REDUCTASE"/>
    <property type="match status" value="1"/>
</dbReference>
<feature type="binding site" evidence="4">
    <location>
        <position position="122"/>
    </location>
    <ligand>
        <name>[4Fe-4S] cluster</name>
        <dbReference type="ChEBI" id="CHEBI:49883"/>
    </ligand>
</feature>
<dbReference type="EC" id="1.8.4.10" evidence="4"/>
<dbReference type="CDD" id="cd23945">
    <property type="entry name" value="PAPS_reductase"/>
    <property type="match status" value="1"/>
</dbReference>
<dbReference type="InterPro" id="IPR014729">
    <property type="entry name" value="Rossmann-like_a/b/a_fold"/>
</dbReference>
<comment type="cofactor">
    <cofactor evidence="4">
        <name>[4Fe-4S] cluster</name>
        <dbReference type="ChEBI" id="CHEBI:49883"/>
    </cofactor>
    <text evidence="4">Binds 1 [4Fe-4S] cluster per subunit.</text>
</comment>
<feature type="domain" description="Phosphoadenosine phosphosulphate reductase" evidence="5">
    <location>
        <begin position="41"/>
        <end position="209"/>
    </location>
</feature>
<dbReference type="Pfam" id="PF01507">
    <property type="entry name" value="PAPS_reduct"/>
    <property type="match status" value="1"/>
</dbReference>
<feature type="binding site" evidence="4">
    <location>
        <position position="123"/>
    </location>
    <ligand>
        <name>[4Fe-4S] cluster</name>
        <dbReference type="ChEBI" id="CHEBI:49883"/>
    </ligand>
</feature>
<sequence>MDGLARTHLTDGLDALQRRYGGLSGAELLRPLVRDEFRGRIALVSSFGTEAAVLLAMAAEVDPGIPVIFLDTGKLFGETLRYRDTLIKRLGLTDVRTIEPDPAELKAADPEGLLWQSSPDACCHVRKTIPLDRALRGFDAWITGRKRFQASTRAALDAVEQDDDGRFKVNPLATWSRDRIQAEFDRRDLPRHPLEADGFLSIGCMPCTDRVAPGQDPRSGRWAGQDKTECGIHLSAVPRTVSFI</sequence>
<name>A0ABX7B6J2_9PROT</name>
<comment type="similarity">
    <text evidence="1 4">Belongs to the PAPS reductase family. CysH subfamily.</text>
</comment>
<dbReference type="InterPro" id="IPR004511">
    <property type="entry name" value="PAPS/APS_Rdtase"/>
</dbReference>
<evidence type="ECO:0000313" key="6">
    <source>
        <dbReference type="EMBL" id="QQP89235.1"/>
    </source>
</evidence>
<evidence type="ECO:0000313" key="7">
    <source>
        <dbReference type="Proteomes" id="UP000595197"/>
    </source>
</evidence>
<comment type="function">
    <text evidence="4">Catalyzes the formation of sulfite from adenosine 5'-phosphosulfate (APS) using thioredoxin as an electron donor.</text>
</comment>
<dbReference type="NCBIfam" id="NF002537">
    <property type="entry name" value="PRK02090.1"/>
    <property type="match status" value="1"/>
</dbReference>
<evidence type="ECO:0000256" key="4">
    <source>
        <dbReference type="HAMAP-Rule" id="MF_00063"/>
    </source>
</evidence>
<feature type="binding site" evidence="4">
    <location>
        <position position="204"/>
    </location>
    <ligand>
        <name>[4Fe-4S] cluster</name>
        <dbReference type="ChEBI" id="CHEBI:49883"/>
    </ligand>
</feature>
<dbReference type="PANTHER" id="PTHR46509">
    <property type="entry name" value="PHOSPHOADENOSINE PHOSPHOSULFATE REDUCTASE"/>
    <property type="match status" value="1"/>
</dbReference>
<keyword evidence="7" id="KW-1185">Reference proteome</keyword>
<evidence type="ECO:0000256" key="3">
    <source>
        <dbReference type="ARBA" id="ARBA00024327"/>
    </source>
</evidence>
<keyword evidence="2 4" id="KW-0560">Oxidoreductase</keyword>
<dbReference type="PIRSF" id="PIRSF000857">
    <property type="entry name" value="PAPS_reductase"/>
    <property type="match status" value="1"/>
</dbReference>
<dbReference type="Gene3D" id="3.40.50.620">
    <property type="entry name" value="HUPs"/>
    <property type="match status" value="1"/>
</dbReference>
<gene>
    <name evidence="4" type="primary">cysH</name>
    <name evidence="6" type="ORF">IGS68_25125</name>
</gene>
<dbReference type="Proteomes" id="UP000595197">
    <property type="component" value="Chromosome"/>
</dbReference>
<reference evidence="6" key="1">
    <citation type="submission" date="2021-02" db="EMBL/GenBank/DDBJ databases">
        <title>Skermanella TT6 skin isolate.</title>
        <authorList>
            <person name="Lee K."/>
            <person name="Ganzorig M."/>
        </authorList>
    </citation>
    <scope>NUCLEOTIDE SEQUENCE</scope>
    <source>
        <strain evidence="6">TT6</strain>
    </source>
</reference>
<proteinExistence type="inferred from homology"/>
<evidence type="ECO:0000256" key="2">
    <source>
        <dbReference type="ARBA" id="ARBA00023002"/>
    </source>
</evidence>
<dbReference type="RefSeq" id="WP_201075232.1">
    <property type="nucleotide sequence ID" value="NZ_CP067420.1"/>
</dbReference>
<comment type="subcellular location">
    <subcellularLocation>
        <location evidence="4">Cytoplasm</location>
    </subcellularLocation>
</comment>
<dbReference type="SUPFAM" id="SSF52402">
    <property type="entry name" value="Adenine nucleotide alpha hydrolases-like"/>
    <property type="match status" value="1"/>
</dbReference>
<feature type="binding site" evidence="4">
    <location>
        <position position="207"/>
    </location>
    <ligand>
        <name>[4Fe-4S] cluster</name>
        <dbReference type="ChEBI" id="CHEBI:49883"/>
    </ligand>
</feature>
<keyword evidence="4" id="KW-0963">Cytoplasm</keyword>
<evidence type="ECO:0000256" key="1">
    <source>
        <dbReference type="ARBA" id="ARBA00009732"/>
    </source>
</evidence>
<accession>A0ABX7B6J2</accession>
<dbReference type="HAMAP" id="MF_00063">
    <property type="entry name" value="CysH"/>
    <property type="match status" value="1"/>
</dbReference>
<keyword evidence="4" id="KW-0479">Metal-binding</keyword>
<protein>
    <recommendedName>
        <fullName evidence="4">Adenosine 5'-phosphosulfate reductase</fullName>
        <shortName evidence="4">APS reductase</shortName>
        <ecNumber evidence="4">1.8.4.10</ecNumber>
    </recommendedName>
    <alternativeName>
        <fullName evidence="4">5'-adenylylsulfate reductase</fullName>
    </alternativeName>
    <alternativeName>
        <fullName evidence="4">Thioredoxin-dependent 5'-adenylylsulfate reductase</fullName>
    </alternativeName>
</protein>
<dbReference type="InterPro" id="IPR002500">
    <property type="entry name" value="PAPS_reduct_dom"/>
</dbReference>
<dbReference type="GO" id="GO:0004604">
    <property type="term" value="F:phosphoadenylyl-sulfate reductase (thioredoxin) activity"/>
    <property type="evidence" value="ECO:0007669"/>
    <property type="project" value="UniProtKB-EC"/>
</dbReference>